<protein>
    <submittedName>
        <fullName evidence="1">Uncharacterized protein</fullName>
    </submittedName>
</protein>
<dbReference type="RefSeq" id="WP_039814761.1">
    <property type="nucleotide sequence ID" value="NZ_JARWOO010000023.1"/>
</dbReference>
<organism evidence="1 2">
    <name type="scientific">Nocardia otitidiscaviarum</name>
    <dbReference type="NCBI Taxonomy" id="1823"/>
    <lineage>
        <taxon>Bacteria</taxon>
        <taxon>Bacillati</taxon>
        <taxon>Actinomycetota</taxon>
        <taxon>Actinomycetes</taxon>
        <taxon>Mycobacteriales</taxon>
        <taxon>Nocardiaceae</taxon>
        <taxon>Nocardia</taxon>
    </lineage>
</organism>
<dbReference type="OrthoDB" id="5182325at2"/>
<reference evidence="1 2" key="1">
    <citation type="submission" date="2018-06" db="EMBL/GenBank/DDBJ databases">
        <authorList>
            <consortium name="Pathogen Informatics"/>
            <person name="Doyle S."/>
        </authorList>
    </citation>
    <scope>NUCLEOTIDE SEQUENCE [LARGE SCALE GENOMIC DNA]</scope>
    <source>
        <strain evidence="1 2">NCTC1934</strain>
    </source>
</reference>
<dbReference type="AlphaFoldDB" id="A0A378YY09"/>
<sequence>MGISSRRDGPVDPIAAAFFWLPELGMPPRPGVEGLSRPAARVVIEAAPQAWRYAGDCLGTNYALESFTLVERLGRQAPDLIRRGKPVRWARACVWAVGHRYGLIGQDCGLDVPNLSRELDAKPHYLNRDAAAIREVIDQNWHIPLDYDFS</sequence>
<name>A0A378YY09_9NOCA</name>
<gene>
    <name evidence="1" type="ORF">NCTC1934_04728</name>
</gene>
<evidence type="ECO:0000313" key="2">
    <source>
        <dbReference type="Proteomes" id="UP000255467"/>
    </source>
</evidence>
<keyword evidence="2" id="KW-1185">Reference proteome</keyword>
<dbReference type="STRING" id="1406858.GCA_000710895_06780"/>
<dbReference type="EMBL" id="UGRY01000002">
    <property type="protein sequence ID" value="SUA81339.1"/>
    <property type="molecule type" value="Genomic_DNA"/>
</dbReference>
<evidence type="ECO:0000313" key="1">
    <source>
        <dbReference type="EMBL" id="SUA81339.1"/>
    </source>
</evidence>
<accession>A0A378YY09</accession>
<dbReference type="Proteomes" id="UP000255467">
    <property type="component" value="Unassembled WGS sequence"/>
</dbReference>
<proteinExistence type="predicted"/>